<comment type="caution">
    <text evidence="3">The sequence shown here is derived from an EMBL/GenBank/DDBJ whole genome shotgun (WGS) entry which is preliminary data.</text>
</comment>
<protein>
    <recommendedName>
        <fullName evidence="2">DUF3502 domain-containing protein</fullName>
    </recommendedName>
</protein>
<proteinExistence type="predicted"/>
<dbReference type="PROSITE" id="PS51257">
    <property type="entry name" value="PROKAR_LIPOPROTEIN"/>
    <property type="match status" value="1"/>
</dbReference>
<evidence type="ECO:0000256" key="1">
    <source>
        <dbReference type="SAM" id="MobiDB-lite"/>
    </source>
</evidence>
<dbReference type="PANTHER" id="PTHR43649">
    <property type="entry name" value="ARABINOSE-BINDING PROTEIN-RELATED"/>
    <property type="match status" value="1"/>
</dbReference>
<dbReference type="RefSeq" id="WP_112883419.1">
    <property type="nucleotide sequence ID" value="NZ_QLUW01000003.1"/>
</dbReference>
<dbReference type="Gene3D" id="3.40.190.10">
    <property type="entry name" value="Periplasmic binding protein-like II"/>
    <property type="match status" value="1"/>
</dbReference>
<reference evidence="3 4" key="1">
    <citation type="submission" date="2018-06" db="EMBL/GenBank/DDBJ databases">
        <title>Paenibacillus montanisoli sp. nov., isolated from mountain area soil.</title>
        <authorList>
            <person name="Wu M."/>
        </authorList>
    </citation>
    <scope>NUCLEOTIDE SEQUENCE [LARGE SCALE GENOMIC DNA]</scope>
    <source>
        <strain evidence="3 4">RA17</strain>
    </source>
</reference>
<name>A0A328U2N4_9BACL</name>
<dbReference type="PANTHER" id="PTHR43649:SF17">
    <property type="entry name" value="ABC TRANSPORTER SOLUTE BINDING PROTEIN-SUGAR TRANSPORT"/>
    <property type="match status" value="1"/>
</dbReference>
<accession>A0A328U2N4</accession>
<feature type="domain" description="DUF3502" evidence="2">
    <location>
        <begin position="434"/>
        <end position="502"/>
    </location>
</feature>
<dbReference type="Proteomes" id="UP000249260">
    <property type="component" value="Unassembled WGS sequence"/>
</dbReference>
<keyword evidence="4" id="KW-1185">Reference proteome</keyword>
<dbReference type="OrthoDB" id="2636783at2"/>
<sequence>MTKMKRSMTVMLALFMVVGLLLTGCSGKKEEPKNEASQADATQSNETKSNEPVTEEGSNTPTEEPVKLTWYVYSAEPKNAAAVLQKANEIIQEKINATLEFKYVNPGDYNAKMQLAMSSGEEYDIAFTASWVNSYSENANKGAYLALDDLLEKFPDLKGMLKEEIWDGARINGKIYGVPNNQIMADQPGVWLKKDLVDKYQIDPGSIKSLTDFTSVFQKIKDGEPGVSAIRFGIASAFADYYSSVVDLFAIDTKTWKVVYTPDQYTDGYKLTREWYEKGFFPQDVATLKDEASLIKAGKVFSRYSRQKPGNEAALKATNGFDVVSVVTGPAVINKGAVTSTLNAISATSKHPDKALELINLVDTNKELFNLLKFGIEGQDYTKVSDNRIEPKPDSYAMAGWMFGNEFNSYVLPGQDDNVWDQTKVLNDSAMIDPAIGFVFDRTPVENEIAQLTAINAEYLPVLSNGLEDVDKTLSALLEKRKAAGHDKVLAEVQKQLDAWRAAQQ</sequence>
<evidence type="ECO:0000259" key="2">
    <source>
        <dbReference type="Pfam" id="PF12010"/>
    </source>
</evidence>
<dbReference type="EMBL" id="QLUW01000003">
    <property type="protein sequence ID" value="RAP75155.1"/>
    <property type="molecule type" value="Genomic_DNA"/>
</dbReference>
<dbReference type="InterPro" id="IPR050490">
    <property type="entry name" value="Bact_solute-bd_prot1"/>
</dbReference>
<dbReference type="AlphaFoldDB" id="A0A328U2N4"/>
<feature type="compositionally biased region" description="Polar residues" evidence="1">
    <location>
        <begin position="35"/>
        <end position="62"/>
    </location>
</feature>
<evidence type="ECO:0000313" key="3">
    <source>
        <dbReference type="EMBL" id="RAP75155.1"/>
    </source>
</evidence>
<dbReference type="SUPFAM" id="SSF53850">
    <property type="entry name" value="Periplasmic binding protein-like II"/>
    <property type="match status" value="1"/>
</dbReference>
<dbReference type="InterPro" id="IPR022627">
    <property type="entry name" value="DUF3502"/>
</dbReference>
<dbReference type="Pfam" id="PF12010">
    <property type="entry name" value="DUF3502"/>
    <property type="match status" value="1"/>
</dbReference>
<evidence type="ECO:0000313" key="4">
    <source>
        <dbReference type="Proteomes" id="UP000249260"/>
    </source>
</evidence>
<gene>
    <name evidence="3" type="ORF">DL346_17385</name>
</gene>
<feature type="region of interest" description="Disordered" evidence="1">
    <location>
        <begin position="29"/>
        <end position="63"/>
    </location>
</feature>
<organism evidence="3 4">
    <name type="scientific">Paenibacillus montanisoli</name>
    <dbReference type="NCBI Taxonomy" id="2081970"/>
    <lineage>
        <taxon>Bacteria</taxon>
        <taxon>Bacillati</taxon>
        <taxon>Bacillota</taxon>
        <taxon>Bacilli</taxon>
        <taxon>Bacillales</taxon>
        <taxon>Paenibacillaceae</taxon>
        <taxon>Paenibacillus</taxon>
    </lineage>
</organism>